<dbReference type="GO" id="GO:0003729">
    <property type="term" value="F:mRNA binding"/>
    <property type="evidence" value="ECO:0007669"/>
    <property type="project" value="TreeGrafter"/>
</dbReference>
<dbReference type="Pfam" id="PF13865">
    <property type="entry name" value="FoP_duplication"/>
    <property type="match status" value="1"/>
</dbReference>
<dbReference type="InterPro" id="IPR051229">
    <property type="entry name" value="ALYREF_mRNA_export"/>
</dbReference>
<proteinExistence type="predicted"/>
<feature type="region of interest" description="Disordered" evidence="3">
    <location>
        <begin position="1"/>
        <end position="94"/>
    </location>
</feature>
<evidence type="ECO:0000313" key="5">
    <source>
        <dbReference type="EMBL" id="KAL1585158.1"/>
    </source>
</evidence>
<feature type="compositionally biased region" description="Basic and acidic residues" evidence="3">
    <location>
        <begin position="185"/>
        <end position="200"/>
    </location>
</feature>
<dbReference type="InterPro" id="IPR035979">
    <property type="entry name" value="RBD_domain_sf"/>
</dbReference>
<evidence type="ECO:0000313" key="6">
    <source>
        <dbReference type="Proteomes" id="UP000803884"/>
    </source>
</evidence>
<dbReference type="InterPro" id="IPR025715">
    <property type="entry name" value="FoP_C"/>
</dbReference>
<organism evidence="5 6">
    <name type="scientific">Cladosporium halotolerans</name>
    <dbReference type="NCBI Taxonomy" id="1052096"/>
    <lineage>
        <taxon>Eukaryota</taxon>
        <taxon>Fungi</taxon>
        <taxon>Dikarya</taxon>
        <taxon>Ascomycota</taxon>
        <taxon>Pezizomycotina</taxon>
        <taxon>Dothideomycetes</taxon>
        <taxon>Dothideomycetidae</taxon>
        <taxon>Cladosporiales</taxon>
        <taxon>Cladosporiaceae</taxon>
        <taxon>Cladosporium</taxon>
    </lineage>
</organism>
<feature type="compositionally biased region" description="Basic and acidic residues" evidence="3">
    <location>
        <begin position="1"/>
        <end position="66"/>
    </location>
</feature>
<dbReference type="GO" id="GO:0005634">
    <property type="term" value="C:nucleus"/>
    <property type="evidence" value="ECO:0007669"/>
    <property type="project" value="TreeGrafter"/>
</dbReference>
<dbReference type="AlphaFoldDB" id="A0AB34KJB7"/>
<dbReference type="GeneID" id="96007943"/>
<feature type="domain" description="RRM" evidence="4">
    <location>
        <begin position="94"/>
        <end position="171"/>
    </location>
</feature>
<evidence type="ECO:0000256" key="2">
    <source>
        <dbReference type="PROSITE-ProRule" id="PRU00176"/>
    </source>
</evidence>
<dbReference type="InterPro" id="IPR012677">
    <property type="entry name" value="Nucleotide-bd_a/b_plait_sf"/>
</dbReference>
<sequence length="344" mass="37977">MDRSLDEIISERPQRGGGRRSDRRAPPPRGPRRDEGPRDGVRKNRRDDRADVDGDWVHDRYDEDRSGRRRGGYEDDYEYDRRAPARRAPDDDTGKIRVDNLHYELTEDDISELFNRIGPVLSARLLYDRSDRSQGTAFVTYEDPRDARVAVREFDGANANGQPIRLTQLHGNSRRGGAEGGSLFDRIEKPSRSMFERIDSSDDVGAPRRRGGGGRRDDRSFSPRKGLRADDAGDRYARDSRSPLPGRRAPRERGGRRPGVRREENARGGGRGGKKGEGRPGARPKKTAEELDAEMEDYFGGGGGGNGAEHNESAQQQQSNGGGAAAPAAAAPAAVGDDDIDMIE</sequence>
<protein>
    <recommendedName>
        <fullName evidence="4">RRM domain-containing protein</fullName>
    </recommendedName>
</protein>
<evidence type="ECO:0000259" key="4">
    <source>
        <dbReference type="PROSITE" id="PS50102"/>
    </source>
</evidence>
<dbReference type="InterPro" id="IPR000504">
    <property type="entry name" value="RRM_dom"/>
</dbReference>
<reference evidence="5 6" key="1">
    <citation type="journal article" date="2020" name="Microbiol. Resour. Announc.">
        <title>Draft Genome Sequence of a Cladosporium Species Isolated from the Mesophotic Ascidian Didemnum maculosum.</title>
        <authorList>
            <person name="Gioti A."/>
            <person name="Siaperas R."/>
            <person name="Nikolaivits E."/>
            <person name="Le Goff G."/>
            <person name="Ouazzani J."/>
            <person name="Kotoulas G."/>
            <person name="Topakas E."/>
        </authorList>
    </citation>
    <scope>NUCLEOTIDE SEQUENCE [LARGE SCALE GENOMIC DNA]</scope>
    <source>
        <strain evidence="5 6">TM138-S3</strain>
    </source>
</reference>
<evidence type="ECO:0000256" key="1">
    <source>
        <dbReference type="ARBA" id="ARBA00022884"/>
    </source>
</evidence>
<dbReference type="RefSeq" id="XP_069228264.1">
    <property type="nucleotide sequence ID" value="XM_069375105.1"/>
</dbReference>
<dbReference type="SMART" id="SM01218">
    <property type="entry name" value="FoP_duplication"/>
    <property type="match status" value="1"/>
</dbReference>
<dbReference type="EMBL" id="JAAQHG020000021">
    <property type="protein sequence ID" value="KAL1585158.1"/>
    <property type="molecule type" value="Genomic_DNA"/>
</dbReference>
<dbReference type="SMART" id="SM00360">
    <property type="entry name" value="RRM"/>
    <property type="match status" value="1"/>
</dbReference>
<dbReference type="PANTHER" id="PTHR19965">
    <property type="entry name" value="RNA AND EXPORT FACTOR BINDING PROTEIN"/>
    <property type="match status" value="1"/>
</dbReference>
<dbReference type="PANTHER" id="PTHR19965:SF82">
    <property type="entry name" value="THO COMPLEX SUBUNIT 4"/>
    <property type="match status" value="1"/>
</dbReference>
<feature type="compositionally biased region" description="Basic and acidic residues" evidence="3">
    <location>
        <begin position="249"/>
        <end position="266"/>
    </location>
</feature>
<name>A0AB34KJB7_9PEZI</name>
<evidence type="ECO:0000256" key="3">
    <source>
        <dbReference type="SAM" id="MobiDB-lite"/>
    </source>
</evidence>
<dbReference type="CDD" id="cd12418">
    <property type="entry name" value="RRM_Aly_REF_like"/>
    <property type="match status" value="1"/>
</dbReference>
<dbReference type="SUPFAM" id="SSF54928">
    <property type="entry name" value="RNA-binding domain, RBD"/>
    <property type="match status" value="1"/>
</dbReference>
<gene>
    <name evidence="5" type="ORF">WHR41_06500</name>
</gene>
<keyword evidence="6" id="KW-1185">Reference proteome</keyword>
<feature type="compositionally biased region" description="Low complexity" evidence="3">
    <location>
        <begin position="325"/>
        <end position="334"/>
    </location>
</feature>
<dbReference type="Gene3D" id="3.30.70.330">
    <property type="match status" value="1"/>
</dbReference>
<dbReference type="PROSITE" id="PS50102">
    <property type="entry name" value="RRM"/>
    <property type="match status" value="1"/>
</dbReference>
<feature type="compositionally biased region" description="Basic and acidic residues" evidence="3">
    <location>
        <begin position="79"/>
        <end position="94"/>
    </location>
</feature>
<feature type="region of interest" description="Disordered" evidence="3">
    <location>
        <begin position="162"/>
        <end position="344"/>
    </location>
</feature>
<dbReference type="Pfam" id="PF00076">
    <property type="entry name" value="RRM_1"/>
    <property type="match status" value="1"/>
</dbReference>
<comment type="caution">
    <text evidence="5">The sequence shown here is derived from an EMBL/GenBank/DDBJ whole genome shotgun (WGS) entry which is preliminary data.</text>
</comment>
<dbReference type="Proteomes" id="UP000803884">
    <property type="component" value="Unassembled WGS sequence"/>
</dbReference>
<keyword evidence="1 2" id="KW-0694">RNA-binding</keyword>
<feature type="compositionally biased region" description="Basic and acidic residues" evidence="3">
    <location>
        <begin position="214"/>
        <end position="241"/>
    </location>
</feature>
<accession>A0AB34KJB7</accession>